<reference evidence="4" key="1">
    <citation type="submission" date="2019-04" db="EMBL/GenBank/DDBJ databases">
        <authorList>
            <person name="Melise S."/>
            <person name="Noan J."/>
            <person name="Okalmin O."/>
        </authorList>
    </citation>
    <scope>NUCLEOTIDE SEQUENCE</scope>
    <source>
        <strain evidence="4">FN9</strain>
    </source>
</reference>
<name>A0A4E9E0M0_GIBZA</name>
<dbReference type="PANTHER" id="PTHR43491:SF2">
    <property type="entry name" value="UDP-N-ACETYL-D-MANNOSAMINE DEHYDROGENASE"/>
    <property type="match status" value="1"/>
</dbReference>
<evidence type="ECO:0000256" key="1">
    <source>
        <dbReference type="ARBA" id="ARBA00006601"/>
    </source>
</evidence>
<accession>A0A4E9E0M0</accession>
<dbReference type="GO" id="GO:0016628">
    <property type="term" value="F:oxidoreductase activity, acting on the CH-CH group of donors, NAD or NADP as acceptor"/>
    <property type="evidence" value="ECO:0007669"/>
    <property type="project" value="InterPro"/>
</dbReference>
<dbReference type="NCBIfam" id="TIGR03026">
    <property type="entry name" value="NDP-sugDHase"/>
    <property type="match status" value="1"/>
</dbReference>
<evidence type="ECO:0000259" key="3">
    <source>
        <dbReference type="Pfam" id="PF03721"/>
    </source>
</evidence>
<dbReference type="PIRSF" id="PIRSF000124">
    <property type="entry name" value="UDPglc_GDPman_dh"/>
    <property type="match status" value="1"/>
</dbReference>
<dbReference type="EMBL" id="CAAKMV010000136">
    <property type="protein sequence ID" value="VIO58907.1"/>
    <property type="molecule type" value="Genomic_DNA"/>
</dbReference>
<dbReference type="InterPro" id="IPR028359">
    <property type="entry name" value="UDP_ManNAc/GlcNAc_DH"/>
</dbReference>
<evidence type="ECO:0008006" key="5">
    <source>
        <dbReference type="Google" id="ProtNLM"/>
    </source>
</evidence>
<dbReference type="SUPFAM" id="SSF51735">
    <property type="entry name" value="NAD(P)-binding Rossmann-fold domains"/>
    <property type="match status" value="1"/>
</dbReference>
<feature type="domain" description="UDP-glucose/GDP-mannose dehydrogenase N-terminal" evidence="3">
    <location>
        <begin position="65"/>
        <end position="215"/>
    </location>
</feature>
<dbReference type="InterPro" id="IPR036291">
    <property type="entry name" value="NAD(P)-bd_dom_sf"/>
</dbReference>
<dbReference type="GO" id="GO:0000271">
    <property type="term" value="P:polysaccharide biosynthetic process"/>
    <property type="evidence" value="ECO:0007669"/>
    <property type="project" value="InterPro"/>
</dbReference>
<protein>
    <recommendedName>
        <fullName evidence="5">UDP-glucose/GDP-mannose dehydrogenase C-terminal domain-containing protein</fullName>
    </recommendedName>
</protein>
<dbReference type="Pfam" id="PF03721">
    <property type="entry name" value="UDPG_MGDP_dh_N"/>
    <property type="match status" value="1"/>
</dbReference>
<dbReference type="InterPro" id="IPR017476">
    <property type="entry name" value="UDP-Glc/GDP-Man"/>
</dbReference>
<dbReference type="Gene3D" id="3.40.50.720">
    <property type="entry name" value="NAD(P)-binding Rossmann-like Domain"/>
    <property type="match status" value="2"/>
</dbReference>
<dbReference type="InterPro" id="IPR036220">
    <property type="entry name" value="UDP-Glc/GDP-Man_DH_C_sf"/>
</dbReference>
<dbReference type="InterPro" id="IPR001732">
    <property type="entry name" value="UDP-Glc/GDP-Man_DH_N"/>
</dbReference>
<gene>
    <name evidence="4" type="ORF">FUG_LOCUS323924</name>
</gene>
<dbReference type="SUPFAM" id="SSF52413">
    <property type="entry name" value="UDP-glucose/GDP-mannose dehydrogenase C-terminal domain"/>
    <property type="match status" value="1"/>
</dbReference>
<evidence type="ECO:0000259" key="2">
    <source>
        <dbReference type="Pfam" id="PF00984"/>
    </source>
</evidence>
<dbReference type="PIRSF" id="PIRSF500136">
    <property type="entry name" value="UDP_ManNAc_DH"/>
    <property type="match status" value="1"/>
</dbReference>
<dbReference type="InterPro" id="IPR014026">
    <property type="entry name" value="UDP-Glc/GDP-Man_DH_dimer"/>
</dbReference>
<organism evidence="4">
    <name type="scientific">Gibberella zeae</name>
    <name type="common">Wheat head blight fungus</name>
    <name type="synonym">Fusarium graminearum</name>
    <dbReference type="NCBI Taxonomy" id="5518"/>
    <lineage>
        <taxon>Eukaryota</taxon>
        <taxon>Fungi</taxon>
        <taxon>Dikarya</taxon>
        <taxon>Ascomycota</taxon>
        <taxon>Pezizomycotina</taxon>
        <taxon>Sordariomycetes</taxon>
        <taxon>Hypocreomycetidae</taxon>
        <taxon>Hypocreales</taxon>
        <taxon>Nectriaceae</taxon>
        <taxon>Fusarium</taxon>
    </lineage>
</organism>
<dbReference type="Pfam" id="PF00984">
    <property type="entry name" value="UDPG_MGDP_dh"/>
    <property type="match status" value="1"/>
</dbReference>
<dbReference type="AlphaFoldDB" id="A0A4E9E0M0"/>
<dbReference type="GO" id="GO:0016616">
    <property type="term" value="F:oxidoreductase activity, acting on the CH-OH group of donors, NAD or NADP as acceptor"/>
    <property type="evidence" value="ECO:0007669"/>
    <property type="project" value="InterPro"/>
</dbReference>
<dbReference type="SUPFAM" id="SSF48179">
    <property type="entry name" value="6-phosphogluconate dehydrogenase C-terminal domain-like"/>
    <property type="match status" value="1"/>
</dbReference>
<dbReference type="InterPro" id="IPR008927">
    <property type="entry name" value="6-PGluconate_DH-like_C_sf"/>
</dbReference>
<sequence length="928" mass="105384">MTQVLSKSLLIQGLPFVSHQTDTKSWNFSSREYYDITPPSEVSETEDAFQDVVTHSIDTNAEPLVAVIGVGYVGEHLVDVFSRNHDVLGYDVSEARTLQLAKKQAVGSRARFTSKASDLAKATHFLISVPTLLLDNKTIDSSFLQSAINVVRLYGRQGAVVVVESSVAVGMTRALLGSLAKERGFYAGMSPERVDPGRVEPPAHSIPKIVSGLDDIVPGSLDAIIRLYSKSFDNVVPVSKPEVAEMMKLYENCQRMVCIAYANEMADACGPHGIDPYEVCRAASTKPFGYLPFAPGLGVGGHCIPVNPWYLLSNSEFPFLRTAAEKMHARPSEIAQRAVSRLCNSDNNGLKPRVLVVGIGFKRGQSHLANSPGLELAKKLVETNKVDVAWADPLVAQEAVPQIERLPESDWTVEALERDFDMVIVAFRQDGLDFDVLDQVQGVLVEQRLPWQALVSIFDLKPTNPCQHDAPNLHPRDEPETRQKLSQFLDAFIKNASLDAQRERKKYPEKYDPLDAGIFLKSMTGEDEDEGPRTQYDDPPKEHVILTDELVDKIAPTVKRWYPKNKDGSISSKFYQGLQCPHTNDSDKCECVLPRKERQLAAFQRDYYPNDCFEFYGHNGEAYRNLEFVKTLILLGEMDPVLQVCSTDECYLAKWWNAGPCYCEDFTLGWDMICNYAIKMYLTLNILYCFPETWQTEDGSPVDNYRGLASYQMAIRLCTLSSGCQVATYPHRDVFGIQDKQFDIYPKPFDLRRWKQYIKVDDSFVSQMREMNPDWDMGPEFVDRSTYKLKFYPYGLITYDEFLNFEKPVSYQPHTNDVSHVRWMLGQKGLPTELVDSIISKAEYSPGRSLPVDGRPFHPGNKDELGRYLEECWQLIVRCFMLGRELENEDVDFEKRIRRLFKVCIREVFRCDCDGNVELFYNFDGQFL</sequence>
<proteinExistence type="inferred from homology"/>
<comment type="similarity">
    <text evidence="1">Belongs to the UDP-glucose/GDP-mannose dehydrogenase family.</text>
</comment>
<evidence type="ECO:0000313" key="4">
    <source>
        <dbReference type="EMBL" id="VIO58907.1"/>
    </source>
</evidence>
<feature type="domain" description="UDP-glucose/GDP-mannose dehydrogenase dimerisation" evidence="2">
    <location>
        <begin position="243"/>
        <end position="315"/>
    </location>
</feature>
<dbReference type="PANTHER" id="PTHR43491">
    <property type="entry name" value="UDP-N-ACETYL-D-MANNOSAMINE DEHYDROGENASE"/>
    <property type="match status" value="1"/>
</dbReference>
<dbReference type="GO" id="GO:0051287">
    <property type="term" value="F:NAD binding"/>
    <property type="evidence" value="ECO:0007669"/>
    <property type="project" value="InterPro"/>
</dbReference>